<sequence length="627" mass="70721">MNSEQIIESETSDESCMSSVDELETSNINNEDLSANTETFQLGIGGMEVPHEKEDFRRVLTPLSKDQLVELLAGACIENQEILRRVFEVICESRSHRRLYIKNLPFSANTESVIEVFSQFGDVEEGIVLKKDGKSRGYAFVTFKTIESALLACKSPVNMSGRFLMVKLAADPFPFETKRSDAIRRKLFVRNLGFETNEESLSAVMGQYGELEESVILRTKSGESKGYGFVTFASTEATIKALQQPHHLIDGRLVFVHQAIEGKTRIVKNRENYSLNGSKQTNYENKSVESKDLLPNSFNLGQVLSSSLPSSSSSSTSSLSSTFDFRYINGELSKDSSFVHLMEKPSSINDFNMKYTGANRVLFDNEYLNPANDVDSNLSNFSDLMNDCNLIESSSANQGNNNINMRFYKVKDHQNLKLDHSNGFNIPAKSNNLTRFEIPGNTNFNTRNRISIDARSTKAVHLLNNDDPSERNYSISVDGNVFSNNINNNLNNNNEIWHLPKNIKPNSFLNMHVKAPTYKNLPVDLSFSTHWGTSNDFKTKMKSNMGEINIPSTEYNEFGEGSAYNFYYKESQRFPIGKAASWNNFVDRFSHNFDSDNFLKNKNINGKCDSKQIASPSLILDKRFAAF</sequence>
<dbReference type="AlphaFoldDB" id="A0A1J4MM89"/>
<comment type="caution">
    <text evidence="5">The sequence shown here is derived from an EMBL/GenBank/DDBJ whole genome shotgun (WGS) entry which is preliminary data.</text>
</comment>
<dbReference type="InterPro" id="IPR012677">
    <property type="entry name" value="Nucleotide-bd_a/b_plait_sf"/>
</dbReference>
<dbReference type="OrthoDB" id="1875751at2759"/>
<dbReference type="PROSITE" id="PS50102">
    <property type="entry name" value="RRM"/>
    <property type="match status" value="2"/>
</dbReference>
<keyword evidence="6" id="KW-1185">Reference proteome</keyword>
<evidence type="ECO:0000259" key="4">
    <source>
        <dbReference type="PROSITE" id="PS50102"/>
    </source>
</evidence>
<keyword evidence="1 2" id="KW-0694">RNA-binding</keyword>
<evidence type="ECO:0000256" key="3">
    <source>
        <dbReference type="SAM" id="MobiDB-lite"/>
    </source>
</evidence>
<dbReference type="InterPro" id="IPR050886">
    <property type="entry name" value="RNA-binding_reg"/>
</dbReference>
<dbReference type="Gene3D" id="3.30.70.330">
    <property type="match status" value="2"/>
</dbReference>
<dbReference type="SMART" id="SM00360">
    <property type="entry name" value="RRM"/>
    <property type="match status" value="2"/>
</dbReference>
<dbReference type="InterPro" id="IPR000504">
    <property type="entry name" value="RRM_dom"/>
</dbReference>
<accession>A0A1J4MM89</accession>
<gene>
    <name evidence="5" type="ORF">cubi_01907</name>
</gene>
<name>A0A1J4MM89_9CRYT</name>
<evidence type="ECO:0000256" key="2">
    <source>
        <dbReference type="PROSITE-ProRule" id="PRU00176"/>
    </source>
</evidence>
<feature type="domain" description="RRM" evidence="4">
    <location>
        <begin position="185"/>
        <end position="272"/>
    </location>
</feature>
<dbReference type="InterPro" id="IPR035979">
    <property type="entry name" value="RBD_domain_sf"/>
</dbReference>
<dbReference type="GO" id="GO:0003723">
    <property type="term" value="F:RNA binding"/>
    <property type="evidence" value="ECO:0007669"/>
    <property type="project" value="UniProtKB-UniRule"/>
</dbReference>
<evidence type="ECO:0000313" key="6">
    <source>
        <dbReference type="Proteomes" id="UP000186176"/>
    </source>
</evidence>
<dbReference type="VEuPathDB" id="CryptoDB:cubi_01907"/>
<dbReference type="RefSeq" id="XP_028876393.1">
    <property type="nucleotide sequence ID" value="XM_029018919.1"/>
</dbReference>
<protein>
    <submittedName>
        <fullName evidence="5">RRM domain-containing protein</fullName>
    </submittedName>
</protein>
<dbReference type="SUPFAM" id="SSF54928">
    <property type="entry name" value="RNA-binding domain, RBD"/>
    <property type="match status" value="2"/>
</dbReference>
<dbReference type="GeneID" id="39978698"/>
<feature type="compositionally biased region" description="Polar residues" evidence="3">
    <location>
        <begin position="1"/>
        <end position="18"/>
    </location>
</feature>
<organism evidence="5 6">
    <name type="scientific">Cryptosporidium ubiquitum</name>
    <dbReference type="NCBI Taxonomy" id="857276"/>
    <lineage>
        <taxon>Eukaryota</taxon>
        <taxon>Sar</taxon>
        <taxon>Alveolata</taxon>
        <taxon>Apicomplexa</taxon>
        <taxon>Conoidasida</taxon>
        <taxon>Coccidia</taxon>
        <taxon>Eucoccidiorida</taxon>
        <taxon>Eimeriorina</taxon>
        <taxon>Cryptosporidiidae</taxon>
        <taxon>Cryptosporidium</taxon>
    </lineage>
</organism>
<dbReference type="PANTHER" id="PTHR48024">
    <property type="entry name" value="GEO13361P1-RELATED"/>
    <property type="match status" value="1"/>
</dbReference>
<reference evidence="5 6" key="1">
    <citation type="submission" date="2016-10" db="EMBL/GenBank/DDBJ databases">
        <title>Reductive evolution of mitochondrial metabolism and differential evolution of invasion-related proteins in Cryptosporidium.</title>
        <authorList>
            <person name="Liu S."/>
            <person name="Roellig D.M."/>
            <person name="Guo Y."/>
            <person name="Li N."/>
            <person name="Frace M.A."/>
            <person name="Tang K."/>
            <person name="Zhang L."/>
            <person name="Feng Y."/>
            <person name="Xiao L."/>
        </authorList>
    </citation>
    <scope>NUCLEOTIDE SEQUENCE [LARGE SCALE GENOMIC DNA]</scope>
    <source>
        <strain evidence="5">39726</strain>
    </source>
</reference>
<dbReference type="GO" id="GO:0005634">
    <property type="term" value="C:nucleus"/>
    <property type="evidence" value="ECO:0007669"/>
    <property type="project" value="TreeGrafter"/>
</dbReference>
<dbReference type="PANTHER" id="PTHR48024:SF25">
    <property type="entry name" value="UBP1-ASSOCIATED PROTEIN 2C"/>
    <property type="match status" value="1"/>
</dbReference>
<dbReference type="Pfam" id="PF00076">
    <property type="entry name" value="RRM_1"/>
    <property type="match status" value="2"/>
</dbReference>
<proteinExistence type="predicted"/>
<evidence type="ECO:0000256" key="1">
    <source>
        <dbReference type="ARBA" id="ARBA00022884"/>
    </source>
</evidence>
<feature type="region of interest" description="Disordered" evidence="3">
    <location>
        <begin position="1"/>
        <end position="31"/>
    </location>
</feature>
<dbReference type="Proteomes" id="UP000186176">
    <property type="component" value="Unassembled WGS sequence"/>
</dbReference>
<dbReference type="EMBL" id="LRBP01000001">
    <property type="protein sequence ID" value="OII75386.1"/>
    <property type="molecule type" value="Genomic_DNA"/>
</dbReference>
<evidence type="ECO:0000313" key="5">
    <source>
        <dbReference type="EMBL" id="OII75386.1"/>
    </source>
</evidence>
<feature type="domain" description="RRM" evidence="4">
    <location>
        <begin position="97"/>
        <end position="171"/>
    </location>
</feature>